<protein>
    <submittedName>
        <fullName evidence="1">Uncharacterized protein</fullName>
    </submittedName>
</protein>
<sequence>MTDAETNQELSTEEVTERLNALYDELKSLKPYLPYQQIKRVLAELKWVKSMREDGVYSEPESDEESN</sequence>
<dbReference type="AlphaFoldDB" id="A0A382ASL9"/>
<dbReference type="EMBL" id="UINC01026646">
    <property type="protein sequence ID" value="SVB04458.1"/>
    <property type="molecule type" value="Genomic_DNA"/>
</dbReference>
<accession>A0A382ASL9</accession>
<proteinExistence type="predicted"/>
<name>A0A382ASL9_9ZZZZ</name>
<evidence type="ECO:0000313" key="1">
    <source>
        <dbReference type="EMBL" id="SVB04458.1"/>
    </source>
</evidence>
<reference evidence="1" key="1">
    <citation type="submission" date="2018-05" db="EMBL/GenBank/DDBJ databases">
        <authorList>
            <person name="Lanie J.A."/>
            <person name="Ng W.-L."/>
            <person name="Kazmierczak K.M."/>
            <person name="Andrzejewski T.M."/>
            <person name="Davidsen T.M."/>
            <person name="Wayne K.J."/>
            <person name="Tettelin H."/>
            <person name="Glass J.I."/>
            <person name="Rusch D."/>
            <person name="Podicherti R."/>
            <person name="Tsui H.-C.T."/>
            <person name="Winkler M.E."/>
        </authorList>
    </citation>
    <scope>NUCLEOTIDE SEQUENCE</scope>
</reference>
<organism evidence="1">
    <name type="scientific">marine metagenome</name>
    <dbReference type="NCBI Taxonomy" id="408172"/>
    <lineage>
        <taxon>unclassified sequences</taxon>
        <taxon>metagenomes</taxon>
        <taxon>ecological metagenomes</taxon>
    </lineage>
</organism>
<gene>
    <name evidence="1" type="ORF">METZ01_LOCUS157312</name>
</gene>